<feature type="compositionally biased region" description="Polar residues" evidence="1">
    <location>
        <begin position="60"/>
        <end position="70"/>
    </location>
</feature>
<organism evidence="3 4">
    <name type="scientific">Penstemon smallii</name>
    <dbReference type="NCBI Taxonomy" id="265156"/>
    <lineage>
        <taxon>Eukaryota</taxon>
        <taxon>Viridiplantae</taxon>
        <taxon>Streptophyta</taxon>
        <taxon>Embryophyta</taxon>
        <taxon>Tracheophyta</taxon>
        <taxon>Spermatophyta</taxon>
        <taxon>Magnoliopsida</taxon>
        <taxon>eudicotyledons</taxon>
        <taxon>Gunneridae</taxon>
        <taxon>Pentapetalae</taxon>
        <taxon>asterids</taxon>
        <taxon>lamiids</taxon>
        <taxon>Lamiales</taxon>
        <taxon>Plantaginaceae</taxon>
        <taxon>Cheloneae</taxon>
        <taxon>Penstemon</taxon>
    </lineage>
</organism>
<accession>A0ABD3RPW3</accession>
<proteinExistence type="predicted"/>
<feature type="domain" description="GRAM" evidence="2">
    <location>
        <begin position="75"/>
        <end position="141"/>
    </location>
</feature>
<protein>
    <recommendedName>
        <fullName evidence="2">GRAM domain-containing protein</fullName>
    </recommendedName>
</protein>
<gene>
    <name evidence="3" type="ORF">ACJIZ3_016268</name>
</gene>
<dbReference type="EMBL" id="JBJXBP010000008">
    <property type="protein sequence ID" value="KAL3815000.1"/>
    <property type="molecule type" value="Genomic_DNA"/>
</dbReference>
<feature type="region of interest" description="Disordered" evidence="1">
    <location>
        <begin position="258"/>
        <end position="285"/>
    </location>
</feature>
<name>A0ABD3RPW3_9LAMI</name>
<dbReference type="InterPro" id="IPR004182">
    <property type="entry name" value="GRAM"/>
</dbReference>
<comment type="caution">
    <text evidence="3">The sequence shown here is derived from an EMBL/GenBank/DDBJ whole genome shotgun (WGS) entry which is preliminary data.</text>
</comment>
<dbReference type="Pfam" id="PF02893">
    <property type="entry name" value="GRAM"/>
    <property type="match status" value="1"/>
</dbReference>
<sequence length="398" mass="44233">MAAVASEKMVDPTPSSIPPISQSMDSNNSPRRFSCDTPPSGAPETEPLDRSSPSTPSPSRQLEPQLSGQSLSKVEEYRQLFRLPPDEVLVQDFNCAFQENFLIQGHMYLFVHNICFYSNLFGFETKKIIPFHEITSVRRANVVGVFPTAIEILAGGKKYFFTSFLSRDEAYKIINDGWLQHSNGPNEITDHQEPKYDISSQENGKAIVEESSGSRLSTDESQIIERVENAPTSEDGKLFGDGGPNIVSTSLNVQVREEENAEAARNSECSSSAKSSAWEPEDADAPGVPECYIKVAESKFPTMVSVSRSYFMENVAIKISRVLRGDLMKHLGTSVMCHFNIQLKFTLVQDLVAVKRLRNIEFTGTGKSMLLYENSVIFGVDKSSLVELLLLPFSLFQT</sequence>
<dbReference type="InterPro" id="IPR011993">
    <property type="entry name" value="PH-like_dom_sf"/>
</dbReference>
<dbReference type="CDD" id="cd13220">
    <property type="entry name" value="PH-GRAM_GRAMDC"/>
    <property type="match status" value="1"/>
</dbReference>
<dbReference type="PANTHER" id="PTHR47666">
    <property type="entry name" value="PROTEIN VASCULAR ASSOCIATED DEATH 1, CHLOROPLASTIC"/>
    <property type="match status" value="1"/>
</dbReference>
<evidence type="ECO:0000313" key="3">
    <source>
        <dbReference type="EMBL" id="KAL3815000.1"/>
    </source>
</evidence>
<dbReference type="Gene3D" id="2.30.29.30">
    <property type="entry name" value="Pleckstrin-homology domain (PH domain)/Phosphotyrosine-binding domain (PTB)"/>
    <property type="match status" value="1"/>
</dbReference>
<evidence type="ECO:0000313" key="4">
    <source>
        <dbReference type="Proteomes" id="UP001634393"/>
    </source>
</evidence>
<dbReference type="AlphaFoldDB" id="A0ABD3RPW3"/>
<dbReference type="SMART" id="SM00568">
    <property type="entry name" value="GRAM"/>
    <property type="match status" value="1"/>
</dbReference>
<reference evidence="3 4" key="1">
    <citation type="submission" date="2024-12" db="EMBL/GenBank/DDBJ databases">
        <title>The unique morphological basis and parallel evolutionary history of personate flowers in Penstemon.</title>
        <authorList>
            <person name="Depatie T.H."/>
            <person name="Wessinger C.A."/>
        </authorList>
    </citation>
    <scope>NUCLEOTIDE SEQUENCE [LARGE SCALE GENOMIC DNA]</scope>
    <source>
        <strain evidence="3">WTNN_2</strain>
        <tissue evidence="3">Leaf</tissue>
    </source>
</reference>
<dbReference type="PANTHER" id="PTHR47666:SF1">
    <property type="entry name" value="PROTEIN VASCULAR ASSOCIATED DEATH 1, CHLOROPLASTIC"/>
    <property type="match status" value="1"/>
</dbReference>
<feature type="compositionally biased region" description="Low complexity" evidence="1">
    <location>
        <begin position="263"/>
        <end position="276"/>
    </location>
</feature>
<evidence type="ECO:0000259" key="2">
    <source>
        <dbReference type="SMART" id="SM00568"/>
    </source>
</evidence>
<feature type="region of interest" description="Disordered" evidence="1">
    <location>
        <begin position="1"/>
        <end position="70"/>
    </location>
</feature>
<keyword evidence="4" id="KW-1185">Reference proteome</keyword>
<feature type="compositionally biased region" description="Low complexity" evidence="1">
    <location>
        <begin position="12"/>
        <end position="23"/>
    </location>
</feature>
<dbReference type="Proteomes" id="UP001634393">
    <property type="component" value="Unassembled WGS sequence"/>
</dbReference>
<evidence type="ECO:0000256" key="1">
    <source>
        <dbReference type="SAM" id="MobiDB-lite"/>
    </source>
</evidence>